<dbReference type="Proteomes" id="UP000027361">
    <property type="component" value="Unassembled WGS sequence"/>
</dbReference>
<sequence length="220" mass="24531">MAFVPSFCRQAAFTIRTGSHGGFSSSLRLAAQHVGFVSARALSKRPETSLASIRKYATDSAPLVTAAASSSSSTQSRRDGTLSKRSASSPADVLDSYASAEAYAPLLSRFERPKSRSKIMTADDFEQAFRARLRRGWATPNDPTSGRSVPVGHGDVQGAYRILGSILKRNNIRGELRLGERYEKPNQMRRRKASERHRRRFADMIRKKVQLVMQKRRRGE</sequence>
<evidence type="ECO:0000256" key="2">
    <source>
        <dbReference type="ARBA" id="ARBA00022980"/>
    </source>
</evidence>
<dbReference type="EMBL" id="JMSN01000018">
    <property type="protein sequence ID" value="KDN50819.1"/>
    <property type="molecule type" value="Genomic_DNA"/>
</dbReference>
<dbReference type="GO" id="GO:0006412">
    <property type="term" value="P:translation"/>
    <property type="evidence" value="ECO:0007669"/>
    <property type="project" value="InterPro"/>
</dbReference>
<dbReference type="GO" id="GO:1990904">
    <property type="term" value="C:ribonucleoprotein complex"/>
    <property type="evidence" value="ECO:0007669"/>
    <property type="project" value="UniProtKB-KW"/>
</dbReference>
<reference evidence="5 6" key="1">
    <citation type="submission" date="2014-05" db="EMBL/GenBank/DDBJ databases">
        <title>Draft genome sequence of a rare smut relative, Tilletiaria anomala UBC 951.</title>
        <authorList>
            <consortium name="DOE Joint Genome Institute"/>
            <person name="Toome M."/>
            <person name="Kuo A."/>
            <person name="Henrissat B."/>
            <person name="Lipzen A."/>
            <person name="Tritt A."/>
            <person name="Yoshinaga Y."/>
            <person name="Zane M."/>
            <person name="Barry K."/>
            <person name="Grigoriev I.V."/>
            <person name="Spatafora J.W."/>
            <person name="Aimea M.C."/>
        </authorList>
    </citation>
    <scope>NUCLEOTIDE SEQUENCE [LARGE SCALE GENOMIC DNA]</scope>
    <source>
        <strain evidence="5 6">UBC 951</strain>
    </source>
</reference>
<dbReference type="NCBIfam" id="TIGR00030">
    <property type="entry name" value="S21p"/>
    <property type="match status" value="1"/>
</dbReference>
<dbReference type="STRING" id="1037660.A0A066WIH3"/>
<dbReference type="InterPro" id="IPR052837">
    <property type="entry name" value="Mitoribosomal_bS21"/>
</dbReference>
<evidence type="ECO:0000256" key="4">
    <source>
        <dbReference type="SAM" id="MobiDB-lite"/>
    </source>
</evidence>
<evidence type="ECO:0008006" key="7">
    <source>
        <dbReference type="Google" id="ProtNLM"/>
    </source>
</evidence>
<dbReference type="PANTHER" id="PTHR41237">
    <property type="entry name" value="37S RIBOSOMAL PROTEIN MRP21, MITOCHONDRIAL"/>
    <property type="match status" value="1"/>
</dbReference>
<evidence type="ECO:0000313" key="5">
    <source>
        <dbReference type="EMBL" id="KDN50819.1"/>
    </source>
</evidence>
<protein>
    <recommendedName>
        <fullName evidence="7">Ribosomal protein S21</fullName>
    </recommendedName>
</protein>
<dbReference type="AlphaFoldDB" id="A0A066WIH3"/>
<gene>
    <name evidence="5" type="ORF">K437DRAFT_293524</name>
</gene>
<keyword evidence="2" id="KW-0689">Ribosomal protein</keyword>
<accession>A0A066WIH3</accession>
<organism evidence="5 6">
    <name type="scientific">Tilletiaria anomala (strain ATCC 24038 / CBS 436.72 / UBC 951)</name>
    <dbReference type="NCBI Taxonomy" id="1037660"/>
    <lineage>
        <taxon>Eukaryota</taxon>
        <taxon>Fungi</taxon>
        <taxon>Dikarya</taxon>
        <taxon>Basidiomycota</taxon>
        <taxon>Ustilaginomycotina</taxon>
        <taxon>Exobasidiomycetes</taxon>
        <taxon>Georgefischeriales</taxon>
        <taxon>Tilletiariaceae</taxon>
        <taxon>Tilletiaria</taxon>
    </lineage>
</organism>
<dbReference type="RefSeq" id="XP_013244571.1">
    <property type="nucleotide sequence ID" value="XM_013389117.1"/>
</dbReference>
<dbReference type="GeneID" id="25267158"/>
<comment type="similarity">
    <text evidence="1">Belongs to the bacterial ribosomal protein bS21 family.</text>
</comment>
<proteinExistence type="inferred from homology"/>
<keyword evidence="3" id="KW-0687">Ribonucleoprotein</keyword>
<dbReference type="OMA" id="QERFETP"/>
<evidence type="ECO:0000256" key="1">
    <source>
        <dbReference type="ARBA" id="ARBA00006640"/>
    </source>
</evidence>
<dbReference type="InterPro" id="IPR001911">
    <property type="entry name" value="Ribosomal_bS21"/>
</dbReference>
<evidence type="ECO:0000256" key="3">
    <source>
        <dbReference type="ARBA" id="ARBA00023274"/>
    </source>
</evidence>
<comment type="caution">
    <text evidence="5">The sequence shown here is derived from an EMBL/GenBank/DDBJ whole genome shotgun (WGS) entry which is preliminary data.</text>
</comment>
<evidence type="ECO:0000313" key="6">
    <source>
        <dbReference type="Proteomes" id="UP000027361"/>
    </source>
</evidence>
<dbReference type="OrthoDB" id="2501249at2759"/>
<keyword evidence="6" id="KW-1185">Reference proteome</keyword>
<dbReference type="GO" id="GO:0005840">
    <property type="term" value="C:ribosome"/>
    <property type="evidence" value="ECO:0007669"/>
    <property type="project" value="UniProtKB-KW"/>
</dbReference>
<name>A0A066WIH3_TILAU</name>
<dbReference type="InParanoid" id="A0A066WIH3"/>
<dbReference type="Pfam" id="PF01165">
    <property type="entry name" value="Ribosomal_S21"/>
    <property type="match status" value="1"/>
</dbReference>
<dbReference type="GO" id="GO:0003735">
    <property type="term" value="F:structural constituent of ribosome"/>
    <property type="evidence" value="ECO:0007669"/>
    <property type="project" value="InterPro"/>
</dbReference>
<feature type="region of interest" description="Disordered" evidence="4">
    <location>
        <begin position="67"/>
        <end position="88"/>
    </location>
</feature>
<dbReference type="PANTHER" id="PTHR41237:SF1">
    <property type="entry name" value="SMALL RIBOSOMAL SUBUNIT PROTEIN BS21M"/>
    <property type="match status" value="1"/>
</dbReference>
<dbReference type="HOGENOM" id="CLU_1256812_0_0_1"/>